<keyword evidence="3" id="KW-1185">Reference proteome</keyword>
<dbReference type="SUPFAM" id="SSF160059">
    <property type="entry name" value="PriA/YqbF domain"/>
    <property type="match status" value="1"/>
</dbReference>
<evidence type="ECO:0008006" key="4">
    <source>
        <dbReference type="Google" id="ProtNLM"/>
    </source>
</evidence>
<reference evidence="2 3" key="1">
    <citation type="submission" date="2020-08" db="EMBL/GenBank/DDBJ databases">
        <title>Genomic Encyclopedia of Type Strains, Phase IV (KMG-IV): sequencing the most valuable type-strain genomes for metagenomic binning, comparative biology and taxonomic classification.</title>
        <authorList>
            <person name="Goeker M."/>
        </authorList>
    </citation>
    <scope>NUCLEOTIDE SEQUENCE [LARGE SCALE GENOMIC DNA]</scope>
    <source>
        <strain evidence="2 3">DSM 14552</strain>
    </source>
</reference>
<feature type="region of interest" description="Disordered" evidence="1">
    <location>
        <begin position="63"/>
        <end position="97"/>
    </location>
</feature>
<accession>A0A7W5ZRW5</accession>
<evidence type="ECO:0000256" key="1">
    <source>
        <dbReference type="SAM" id="MobiDB-lite"/>
    </source>
</evidence>
<dbReference type="Proteomes" id="UP000562395">
    <property type="component" value="Unassembled WGS sequence"/>
</dbReference>
<comment type="caution">
    <text evidence="2">The sequence shown here is derived from an EMBL/GenBank/DDBJ whole genome shotgun (WGS) entry which is preliminary data.</text>
</comment>
<proteinExistence type="predicted"/>
<dbReference type="AlphaFoldDB" id="A0A7W5ZRW5"/>
<dbReference type="EMBL" id="JACICY010000001">
    <property type="protein sequence ID" value="MBB3858880.1"/>
    <property type="molecule type" value="Genomic_DNA"/>
</dbReference>
<sequence length="133" mass="13699">MATKRKGAAGVKPAAAITAETPVDQAALANVGAAVEAAKANDAQVIFAQQPGQTAQALLAPEISGGAPEGGVTSKKAPREKSISVSAQPGKTRWRIGRQFSPEATVIALSTLSDDELERLKSDPQLTIKPIED</sequence>
<evidence type="ECO:0000313" key="3">
    <source>
        <dbReference type="Proteomes" id="UP000562395"/>
    </source>
</evidence>
<dbReference type="RefSeq" id="WP_183611089.1">
    <property type="nucleotide sequence ID" value="NZ_JACICY010000001.1"/>
</dbReference>
<organism evidence="2 3">
    <name type="scientific">Novosphingobium hassiacum</name>
    <dbReference type="NCBI Taxonomy" id="173676"/>
    <lineage>
        <taxon>Bacteria</taxon>
        <taxon>Pseudomonadati</taxon>
        <taxon>Pseudomonadota</taxon>
        <taxon>Alphaproteobacteria</taxon>
        <taxon>Sphingomonadales</taxon>
        <taxon>Sphingomonadaceae</taxon>
        <taxon>Novosphingobium</taxon>
    </lineage>
</organism>
<protein>
    <recommendedName>
        <fullName evidence="4">Mu-like prophage FluMu N-terminal domain-containing protein</fullName>
    </recommendedName>
</protein>
<evidence type="ECO:0000313" key="2">
    <source>
        <dbReference type="EMBL" id="MBB3858880.1"/>
    </source>
</evidence>
<name>A0A7W5ZRW5_9SPHN</name>
<gene>
    <name evidence="2" type="ORF">GGQ88_000120</name>
</gene>